<evidence type="ECO:0000256" key="4">
    <source>
        <dbReference type="PROSITE-ProRule" id="PRU00325"/>
    </source>
</evidence>
<dbReference type="InterPro" id="IPR006564">
    <property type="entry name" value="Znf_PMZ"/>
</dbReference>
<evidence type="ECO:0000256" key="2">
    <source>
        <dbReference type="ARBA" id="ARBA00022771"/>
    </source>
</evidence>
<accession>A0AAV0C349</accession>
<name>A0AAV0C349_9ASTE</name>
<dbReference type="PROSITE" id="PS50966">
    <property type="entry name" value="ZF_SWIM"/>
    <property type="match status" value="1"/>
</dbReference>
<evidence type="ECO:0000313" key="7">
    <source>
        <dbReference type="Proteomes" id="UP001152523"/>
    </source>
</evidence>
<dbReference type="InterPro" id="IPR007527">
    <property type="entry name" value="Znf_SWIM"/>
</dbReference>
<keyword evidence="7" id="KW-1185">Reference proteome</keyword>
<comment type="caution">
    <text evidence="6">The sequence shown here is derived from an EMBL/GenBank/DDBJ whole genome shotgun (WGS) entry which is preliminary data.</text>
</comment>
<reference evidence="6" key="1">
    <citation type="submission" date="2022-07" db="EMBL/GenBank/DDBJ databases">
        <authorList>
            <person name="Macas J."/>
            <person name="Novak P."/>
            <person name="Neumann P."/>
        </authorList>
    </citation>
    <scope>NUCLEOTIDE SEQUENCE</scope>
</reference>
<organism evidence="6 7">
    <name type="scientific">Cuscuta epithymum</name>
    <dbReference type="NCBI Taxonomy" id="186058"/>
    <lineage>
        <taxon>Eukaryota</taxon>
        <taxon>Viridiplantae</taxon>
        <taxon>Streptophyta</taxon>
        <taxon>Embryophyta</taxon>
        <taxon>Tracheophyta</taxon>
        <taxon>Spermatophyta</taxon>
        <taxon>Magnoliopsida</taxon>
        <taxon>eudicotyledons</taxon>
        <taxon>Gunneridae</taxon>
        <taxon>Pentapetalae</taxon>
        <taxon>asterids</taxon>
        <taxon>lamiids</taxon>
        <taxon>Solanales</taxon>
        <taxon>Convolvulaceae</taxon>
        <taxon>Cuscuteae</taxon>
        <taxon>Cuscuta</taxon>
        <taxon>Cuscuta subgen. Cuscuta</taxon>
    </lineage>
</organism>
<keyword evidence="2 4" id="KW-0863">Zinc-finger</keyword>
<proteinExistence type="predicted"/>
<dbReference type="PANTHER" id="PTHR31973">
    <property type="entry name" value="POLYPROTEIN, PUTATIVE-RELATED"/>
    <property type="match status" value="1"/>
</dbReference>
<dbReference type="AlphaFoldDB" id="A0AAV0C349"/>
<feature type="domain" description="SWIM-type" evidence="5">
    <location>
        <begin position="384"/>
        <end position="416"/>
    </location>
</feature>
<dbReference type="Pfam" id="PF10551">
    <property type="entry name" value="MULE"/>
    <property type="match status" value="1"/>
</dbReference>
<dbReference type="Proteomes" id="UP001152523">
    <property type="component" value="Unassembled WGS sequence"/>
</dbReference>
<keyword evidence="1" id="KW-0479">Metal-binding</keyword>
<dbReference type="Pfam" id="PF04434">
    <property type="entry name" value="SWIM"/>
    <property type="match status" value="1"/>
</dbReference>
<evidence type="ECO:0000256" key="1">
    <source>
        <dbReference type="ARBA" id="ARBA00022723"/>
    </source>
</evidence>
<dbReference type="InterPro" id="IPR018289">
    <property type="entry name" value="MULE_transposase_dom"/>
</dbReference>
<gene>
    <name evidence="6" type="ORF">CEPIT_LOCUS2300</name>
</gene>
<feature type="non-terminal residue" evidence="6">
    <location>
        <position position="462"/>
    </location>
</feature>
<sequence length="462" mass="52826">MFQIRRFRPTHTCSVDFRQGNHRQATADIIADMVAYKYLDASAKPYTPKQLRNDMALEFGISMSYKKAWTAQKIAKEKQFGSDAASYQLLPSMAHMFEQSNPESAISLTIGADDTFQSFFFSFAAWTDAWQFCRPVLIVDGSFMKSYYKGTLLTACAQDANRHIVPLAFGICDSESTSSWKWFFMKLRDTLKYRHDLYIVSDRHKGLIKAAGEIFPHAIHGFCVEHLRRNLIHKFRSSGDGIGWKFKAAYMAATIPEYEEYLAMLDSDNAKIRPWLDKIGSHRWARCMAGPRRFGVLTSNCAESLNNVNVIARECSISKLIDFLRQHMQKWFTERSEKASKKNTILSSKCEKHLVSLQYASTHMQVKPSSYLEFEVVDRDCRSFVVNLSKKTCSCGVFQLDQFICVHGVASLRIRPGLSCYDFISPYYSRDAWLSTWSGTMHPIPDPNSWSIPQSVLSIACK</sequence>
<protein>
    <recommendedName>
        <fullName evidence="5">SWIM-type domain-containing protein</fullName>
    </recommendedName>
</protein>
<evidence type="ECO:0000256" key="3">
    <source>
        <dbReference type="ARBA" id="ARBA00022833"/>
    </source>
</evidence>
<evidence type="ECO:0000313" key="6">
    <source>
        <dbReference type="EMBL" id="CAH9065663.1"/>
    </source>
</evidence>
<dbReference type="SMART" id="SM00575">
    <property type="entry name" value="ZnF_PMZ"/>
    <property type="match status" value="1"/>
</dbReference>
<keyword evidence="3" id="KW-0862">Zinc</keyword>
<evidence type="ECO:0000259" key="5">
    <source>
        <dbReference type="PROSITE" id="PS50966"/>
    </source>
</evidence>
<dbReference type="PANTHER" id="PTHR31973:SF113">
    <property type="entry name" value="PROTEIN FAR1-RELATED SEQUENCE 5-LIKE"/>
    <property type="match status" value="1"/>
</dbReference>
<dbReference type="EMBL" id="CAMAPF010000012">
    <property type="protein sequence ID" value="CAH9065663.1"/>
    <property type="molecule type" value="Genomic_DNA"/>
</dbReference>
<dbReference type="GO" id="GO:0008270">
    <property type="term" value="F:zinc ion binding"/>
    <property type="evidence" value="ECO:0007669"/>
    <property type="project" value="UniProtKB-KW"/>
</dbReference>